<keyword evidence="2" id="KW-1185">Reference proteome</keyword>
<accession>A0A9D4DJ19</accession>
<dbReference type="EMBL" id="JAIWYP010000010">
    <property type="protein sequence ID" value="KAH3749863.1"/>
    <property type="molecule type" value="Genomic_DNA"/>
</dbReference>
<evidence type="ECO:0000313" key="2">
    <source>
        <dbReference type="Proteomes" id="UP000828390"/>
    </source>
</evidence>
<sequence>MPINDDTYMRSFKYLRKAAKRRRKARQRTMKRVCHRLLNRLRRLLNVIWMKRDIPADWKEAEGIFTPKEKNSKNID</sequence>
<reference evidence="1" key="1">
    <citation type="journal article" date="2019" name="bioRxiv">
        <title>The Genome of the Zebra Mussel, Dreissena polymorpha: A Resource for Invasive Species Research.</title>
        <authorList>
            <person name="McCartney M.A."/>
            <person name="Auch B."/>
            <person name="Kono T."/>
            <person name="Mallez S."/>
            <person name="Zhang Y."/>
            <person name="Obille A."/>
            <person name="Becker A."/>
            <person name="Abrahante J.E."/>
            <person name="Garbe J."/>
            <person name="Badalamenti J.P."/>
            <person name="Herman A."/>
            <person name="Mangelson H."/>
            <person name="Liachko I."/>
            <person name="Sullivan S."/>
            <person name="Sone E.D."/>
            <person name="Koren S."/>
            <person name="Silverstein K.A.T."/>
            <person name="Beckman K.B."/>
            <person name="Gohl D.M."/>
        </authorList>
    </citation>
    <scope>NUCLEOTIDE SEQUENCE</scope>
    <source>
        <strain evidence="1">Duluth1</strain>
        <tissue evidence="1">Whole animal</tissue>
    </source>
</reference>
<dbReference type="Proteomes" id="UP000828390">
    <property type="component" value="Unassembled WGS sequence"/>
</dbReference>
<organism evidence="1 2">
    <name type="scientific">Dreissena polymorpha</name>
    <name type="common">Zebra mussel</name>
    <name type="synonym">Mytilus polymorpha</name>
    <dbReference type="NCBI Taxonomy" id="45954"/>
    <lineage>
        <taxon>Eukaryota</taxon>
        <taxon>Metazoa</taxon>
        <taxon>Spiralia</taxon>
        <taxon>Lophotrochozoa</taxon>
        <taxon>Mollusca</taxon>
        <taxon>Bivalvia</taxon>
        <taxon>Autobranchia</taxon>
        <taxon>Heteroconchia</taxon>
        <taxon>Euheterodonta</taxon>
        <taxon>Imparidentia</taxon>
        <taxon>Neoheterodontei</taxon>
        <taxon>Myida</taxon>
        <taxon>Dreissenoidea</taxon>
        <taxon>Dreissenidae</taxon>
        <taxon>Dreissena</taxon>
    </lineage>
</organism>
<dbReference type="AlphaFoldDB" id="A0A9D4DJ19"/>
<protein>
    <submittedName>
        <fullName evidence="1">Uncharacterized protein</fullName>
    </submittedName>
</protein>
<proteinExistence type="predicted"/>
<evidence type="ECO:0000313" key="1">
    <source>
        <dbReference type="EMBL" id="KAH3749863.1"/>
    </source>
</evidence>
<reference evidence="1" key="2">
    <citation type="submission" date="2020-11" db="EMBL/GenBank/DDBJ databases">
        <authorList>
            <person name="McCartney M.A."/>
            <person name="Auch B."/>
            <person name="Kono T."/>
            <person name="Mallez S."/>
            <person name="Becker A."/>
            <person name="Gohl D.M."/>
            <person name="Silverstein K.A.T."/>
            <person name="Koren S."/>
            <person name="Bechman K.B."/>
            <person name="Herman A."/>
            <person name="Abrahante J.E."/>
            <person name="Garbe J."/>
        </authorList>
    </citation>
    <scope>NUCLEOTIDE SEQUENCE</scope>
    <source>
        <strain evidence="1">Duluth1</strain>
        <tissue evidence="1">Whole animal</tissue>
    </source>
</reference>
<comment type="caution">
    <text evidence="1">The sequence shown here is derived from an EMBL/GenBank/DDBJ whole genome shotgun (WGS) entry which is preliminary data.</text>
</comment>
<name>A0A9D4DJ19_DREPO</name>
<gene>
    <name evidence="1" type="ORF">DPMN_184378</name>
</gene>